<keyword evidence="3" id="KW-1185">Reference proteome</keyword>
<evidence type="ECO:0000259" key="1">
    <source>
        <dbReference type="SMART" id="SM00256"/>
    </source>
</evidence>
<dbReference type="EMBL" id="KZ452023">
    <property type="protein sequence ID" value="PKA50507.1"/>
    <property type="molecule type" value="Genomic_DNA"/>
</dbReference>
<dbReference type="OrthoDB" id="1630514at2759"/>
<name>A0A2I0A4N6_9ASPA</name>
<proteinExistence type="predicted"/>
<dbReference type="InterPro" id="IPR013187">
    <property type="entry name" value="F-box-assoc_dom_typ3"/>
</dbReference>
<dbReference type="STRING" id="1088818.A0A2I0A4N6"/>
<dbReference type="NCBIfam" id="TIGR01640">
    <property type="entry name" value="F_box_assoc_1"/>
    <property type="match status" value="1"/>
</dbReference>
<dbReference type="PANTHER" id="PTHR31111">
    <property type="entry name" value="BNAA05G37150D PROTEIN-RELATED"/>
    <property type="match status" value="1"/>
</dbReference>
<feature type="domain" description="F-box" evidence="1">
    <location>
        <begin position="7"/>
        <end position="47"/>
    </location>
</feature>
<organism evidence="2 3">
    <name type="scientific">Apostasia shenzhenica</name>
    <dbReference type="NCBI Taxonomy" id="1088818"/>
    <lineage>
        <taxon>Eukaryota</taxon>
        <taxon>Viridiplantae</taxon>
        <taxon>Streptophyta</taxon>
        <taxon>Embryophyta</taxon>
        <taxon>Tracheophyta</taxon>
        <taxon>Spermatophyta</taxon>
        <taxon>Magnoliopsida</taxon>
        <taxon>Liliopsida</taxon>
        <taxon>Asparagales</taxon>
        <taxon>Orchidaceae</taxon>
        <taxon>Apostasioideae</taxon>
        <taxon>Apostasia</taxon>
    </lineage>
</organism>
<reference evidence="2 3" key="1">
    <citation type="journal article" date="2017" name="Nature">
        <title>The Apostasia genome and the evolution of orchids.</title>
        <authorList>
            <person name="Zhang G.Q."/>
            <person name="Liu K.W."/>
            <person name="Li Z."/>
            <person name="Lohaus R."/>
            <person name="Hsiao Y.Y."/>
            <person name="Niu S.C."/>
            <person name="Wang J.Y."/>
            <person name="Lin Y.C."/>
            <person name="Xu Q."/>
            <person name="Chen L.J."/>
            <person name="Yoshida K."/>
            <person name="Fujiwara S."/>
            <person name="Wang Z.W."/>
            <person name="Zhang Y.Q."/>
            <person name="Mitsuda N."/>
            <person name="Wang M."/>
            <person name="Liu G.H."/>
            <person name="Pecoraro L."/>
            <person name="Huang H.X."/>
            <person name="Xiao X.J."/>
            <person name="Lin M."/>
            <person name="Wu X.Y."/>
            <person name="Wu W.L."/>
            <person name="Chen Y.Y."/>
            <person name="Chang S.B."/>
            <person name="Sakamoto S."/>
            <person name="Ohme-Takagi M."/>
            <person name="Yagi M."/>
            <person name="Zeng S.J."/>
            <person name="Shen C.Y."/>
            <person name="Yeh C.M."/>
            <person name="Luo Y.B."/>
            <person name="Tsai W.C."/>
            <person name="Van de Peer Y."/>
            <person name="Liu Z.J."/>
        </authorList>
    </citation>
    <scope>NUCLEOTIDE SEQUENCE [LARGE SCALE GENOMIC DNA]</scope>
    <source>
        <strain evidence="3">cv. Shenzhen</strain>
        <tissue evidence="2">Stem</tissue>
    </source>
</reference>
<dbReference type="Pfam" id="PF00646">
    <property type="entry name" value="F-box"/>
    <property type="match status" value="1"/>
</dbReference>
<protein>
    <submittedName>
        <fullName evidence="2">F-box protein</fullName>
    </submittedName>
</protein>
<dbReference type="SUPFAM" id="SSF81383">
    <property type="entry name" value="F-box domain"/>
    <property type="match status" value="1"/>
</dbReference>
<dbReference type="Pfam" id="PF08268">
    <property type="entry name" value="FBA_3"/>
    <property type="match status" value="1"/>
</dbReference>
<evidence type="ECO:0000313" key="2">
    <source>
        <dbReference type="EMBL" id="PKA50507.1"/>
    </source>
</evidence>
<gene>
    <name evidence="2" type="ORF">AXF42_Ash013722</name>
</gene>
<dbReference type="InterPro" id="IPR036047">
    <property type="entry name" value="F-box-like_dom_sf"/>
</dbReference>
<dbReference type="SMART" id="SM00256">
    <property type="entry name" value="FBOX"/>
    <property type="match status" value="1"/>
</dbReference>
<dbReference type="InterPro" id="IPR017451">
    <property type="entry name" value="F-box-assoc_interact_dom"/>
</dbReference>
<dbReference type="PANTHER" id="PTHR31111:SF136">
    <property type="entry name" value="F-BOX ASSOCIATED DOMAIN-CONTAINING PROTEIN"/>
    <property type="match status" value="1"/>
</dbReference>
<dbReference type="AlphaFoldDB" id="A0A2I0A4N6"/>
<evidence type="ECO:0000313" key="3">
    <source>
        <dbReference type="Proteomes" id="UP000236161"/>
    </source>
</evidence>
<dbReference type="Proteomes" id="UP000236161">
    <property type="component" value="Unassembled WGS sequence"/>
</dbReference>
<dbReference type="InterPro" id="IPR001810">
    <property type="entry name" value="F-box_dom"/>
</dbReference>
<accession>A0A2I0A4N6</accession>
<sequence length="367" mass="41572">MEEGIFVSIDLTLNILLRLPGSSVVSIRSVCKLWNSITRNPNFIKTHLIAHSSDPDPPSLIIFSQEDSHVGHRYHLTVLDGSMKQTFRLTRSSDPILATPPCNGLICLFDYRRNIQICNPTTRQIVSLPRPAADSSTIANSFPKCFLGFHPQTEEYKVVRFFYREQRHLNRTYNLGCETFTLGKSHSWRYVGSITSYITGPGINVDGCVYWMSGVSSETIEKIIVLDLKSETFRLISPPSIDDYLNDTKGIISLALLEGRLCLVNSPVSSSGAMDIWMMKNSLWIHKYHVPIAYHLQGHRSWPEPVLVHNGKMLVRWGNGLYKHVLKTTEKAEKVYSDRCLGNLAKVYGFVESLMPLKASTMSFSWQ</sequence>